<dbReference type="PANTHER" id="PTHR30069:SF41">
    <property type="entry name" value="HEME_HEMOPEXIN UTILIZATION PROTEIN C"/>
    <property type="match status" value="1"/>
</dbReference>
<evidence type="ECO:0000259" key="14">
    <source>
        <dbReference type="Pfam" id="PF00593"/>
    </source>
</evidence>
<dbReference type="KEGG" id="suam:BOO69_02285"/>
<dbReference type="InterPro" id="IPR037066">
    <property type="entry name" value="Plug_dom_sf"/>
</dbReference>
<evidence type="ECO:0000256" key="6">
    <source>
        <dbReference type="ARBA" id="ARBA00022729"/>
    </source>
</evidence>
<feature type="signal peptide" evidence="13">
    <location>
        <begin position="1"/>
        <end position="23"/>
    </location>
</feature>
<keyword evidence="7 12" id="KW-0798">TonB box</keyword>
<dbReference type="PROSITE" id="PS52016">
    <property type="entry name" value="TONB_DEPENDENT_REC_3"/>
    <property type="match status" value="1"/>
</dbReference>
<evidence type="ECO:0000313" key="17">
    <source>
        <dbReference type="Proteomes" id="UP000181897"/>
    </source>
</evidence>
<evidence type="ECO:0000256" key="10">
    <source>
        <dbReference type="PROSITE-ProRule" id="PRU01360"/>
    </source>
</evidence>
<feature type="chain" id="PRO_5012678544" evidence="13">
    <location>
        <begin position="24"/>
        <end position="661"/>
    </location>
</feature>
<dbReference type="PROSITE" id="PS01156">
    <property type="entry name" value="TONB_DEPENDENT_REC_2"/>
    <property type="match status" value="1"/>
</dbReference>
<evidence type="ECO:0000256" key="7">
    <source>
        <dbReference type="ARBA" id="ARBA00023077"/>
    </source>
</evidence>
<dbReference type="STRING" id="1917485.BOO69_02285"/>
<evidence type="ECO:0000256" key="1">
    <source>
        <dbReference type="ARBA" id="ARBA00004571"/>
    </source>
</evidence>
<dbReference type="InterPro" id="IPR039426">
    <property type="entry name" value="TonB-dep_rcpt-like"/>
</dbReference>
<evidence type="ECO:0000256" key="11">
    <source>
        <dbReference type="PROSITE-ProRule" id="PRU10144"/>
    </source>
</evidence>
<dbReference type="SUPFAM" id="SSF56935">
    <property type="entry name" value="Porins"/>
    <property type="match status" value="1"/>
</dbReference>
<protein>
    <submittedName>
        <fullName evidence="16">TonB-dependent receptor</fullName>
    </submittedName>
</protein>
<feature type="domain" description="TonB-dependent receptor-like beta-barrel" evidence="14">
    <location>
        <begin position="240"/>
        <end position="624"/>
    </location>
</feature>
<keyword evidence="4 10" id="KW-1134">Transmembrane beta strand</keyword>
<gene>
    <name evidence="16" type="ORF">BOO69_02285</name>
</gene>
<dbReference type="GO" id="GO:0044718">
    <property type="term" value="P:siderophore transmembrane transport"/>
    <property type="evidence" value="ECO:0007669"/>
    <property type="project" value="TreeGrafter"/>
</dbReference>
<evidence type="ECO:0000256" key="4">
    <source>
        <dbReference type="ARBA" id="ARBA00022452"/>
    </source>
</evidence>
<evidence type="ECO:0000259" key="15">
    <source>
        <dbReference type="Pfam" id="PF07715"/>
    </source>
</evidence>
<evidence type="ECO:0000256" key="8">
    <source>
        <dbReference type="ARBA" id="ARBA00023136"/>
    </source>
</evidence>
<proteinExistence type="inferred from homology"/>
<evidence type="ECO:0000256" key="2">
    <source>
        <dbReference type="ARBA" id="ARBA00009810"/>
    </source>
</evidence>
<sequence length="661" mass="70978">MNTATRFVFFAAGLIPAAATAQAIDEGAFLGTIVLSYPTVPGLGEDEINVTSEGLALSNPADLSELFVAEPTISVGSSIPMSQKVYVQGIEENNLAITIDGARQNNKVFHHNTTTLIDPALLKAVRIEPGVASADAGPGALGGALAYETKDVADLLPVGETFGGRYKFEYDSNGDIFSNSVTLYGMRGGFEYLGFLKFAEGNLREDGSGTDIIGSGTNVLSGLGKVAYETQSGSRFELSYEQVADDEARPYRANIGQIIGGRPLPLTRPYELERRNVVFSYSETNPTGVWDPTVRLAYSGTELFNDESTLSTVQTTFGETTSFSATLSNRFTLAWGEVNAGLDFYDDEAGIDYDSLSTPADSYVAREKLRNIGVFAQVRMEPTATSRLSFGARADFQEFTGVDGSEQSDSGLSANVSGEVDVTEQLTLSAGYAHVWGGLELAENYIMNPAWTYPAGGLQTASSDSLYVAASYAVGDWVVDGKVFGTQIDDARAASYRGGPGLTTDVETRGFEIGVGTAWENGFFRAGFASIDTELNGRNADSYDGNYLTMPMGDFLTFQVAHRLNNGVLIGGDAQIAFDYEDTYDSTTGGRGPELPGYTVVNAFAEYSPKRMNNLTLRAEVNNLFDEDYSSRATYGQEFIGEVAPLKEPGRSLRLSAEIVF</sequence>
<evidence type="ECO:0000256" key="5">
    <source>
        <dbReference type="ARBA" id="ARBA00022692"/>
    </source>
</evidence>
<dbReference type="AlphaFoldDB" id="A0A1J0WDI3"/>
<dbReference type="Proteomes" id="UP000181897">
    <property type="component" value="Chromosome"/>
</dbReference>
<dbReference type="PANTHER" id="PTHR30069">
    <property type="entry name" value="TONB-DEPENDENT OUTER MEMBRANE RECEPTOR"/>
    <property type="match status" value="1"/>
</dbReference>
<feature type="domain" description="TonB-dependent receptor plug" evidence="15">
    <location>
        <begin position="50"/>
        <end position="144"/>
    </location>
</feature>
<accession>A0A1J0WDI3</accession>
<feature type="short sequence motif" description="TonB C-terminal box" evidence="11">
    <location>
        <begin position="644"/>
        <end position="661"/>
    </location>
</feature>
<keyword evidence="6 13" id="KW-0732">Signal</keyword>
<dbReference type="GO" id="GO:0015344">
    <property type="term" value="F:siderophore uptake transmembrane transporter activity"/>
    <property type="evidence" value="ECO:0007669"/>
    <property type="project" value="TreeGrafter"/>
</dbReference>
<dbReference type="InterPro" id="IPR036942">
    <property type="entry name" value="Beta-barrel_TonB_sf"/>
</dbReference>
<keyword evidence="3 10" id="KW-0813">Transport</keyword>
<evidence type="ECO:0000256" key="12">
    <source>
        <dbReference type="RuleBase" id="RU003357"/>
    </source>
</evidence>
<evidence type="ECO:0000256" key="3">
    <source>
        <dbReference type="ARBA" id="ARBA00022448"/>
    </source>
</evidence>
<comment type="similarity">
    <text evidence="2 10 12">Belongs to the TonB-dependent receptor family.</text>
</comment>
<dbReference type="InterPro" id="IPR010917">
    <property type="entry name" value="TonB_rcpt_CS"/>
</dbReference>
<evidence type="ECO:0000256" key="9">
    <source>
        <dbReference type="ARBA" id="ARBA00023237"/>
    </source>
</evidence>
<evidence type="ECO:0000313" key="16">
    <source>
        <dbReference type="EMBL" id="APE42370.1"/>
    </source>
</evidence>
<comment type="subcellular location">
    <subcellularLocation>
        <location evidence="1 10">Cell outer membrane</location>
        <topology evidence="1 10">Multi-pass membrane protein</topology>
    </subcellularLocation>
</comment>
<reference evidence="16 17" key="1">
    <citation type="submission" date="2016-11" db="EMBL/GenBank/DDBJ databases">
        <title>Complete genome sequence of Sulfitobacter sp. AM1-D1, a toxic bacteria associated with marine dinoflagellate Alexandrium minutum in East China Sea.</title>
        <authorList>
            <person name="Yang Q."/>
            <person name="Zhang X."/>
            <person name="Tian X."/>
        </authorList>
    </citation>
    <scope>NUCLEOTIDE SEQUENCE [LARGE SCALE GENOMIC DNA]</scope>
    <source>
        <strain evidence="16 17">AM1-D1</strain>
    </source>
</reference>
<dbReference type="Pfam" id="PF00593">
    <property type="entry name" value="TonB_dep_Rec_b-barrel"/>
    <property type="match status" value="1"/>
</dbReference>
<dbReference type="Gene3D" id="2.170.130.10">
    <property type="entry name" value="TonB-dependent receptor, plug domain"/>
    <property type="match status" value="1"/>
</dbReference>
<keyword evidence="5 10" id="KW-0812">Transmembrane</keyword>
<organism evidence="16 17">
    <name type="scientific">Sulfitobacter alexandrii</name>
    <dbReference type="NCBI Taxonomy" id="1917485"/>
    <lineage>
        <taxon>Bacteria</taxon>
        <taxon>Pseudomonadati</taxon>
        <taxon>Pseudomonadota</taxon>
        <taxon>Alphaproteobacteria</taxon>
        <taxon>Rhodobacterales</taxon>
        <taxon>Roseobacteraceae</taxon>
        <taxon>Sulfitobacter</taxon>
    </lineage>
</organism>
<dbReference type="GO" id="GO:0009279">
    <property type="term" value="C:cell outer membrane"/>
    <property type="evidence" value="ECO:0007669"/>
    <property type="project" value="UniProtKB-SubCell"/>
</dbReference>
<keyword evidence="17" id="KW-1185">Reference proteome</keyword>
<keyword evidence="9 10" id="KW-0998">Cell outer membrane</keyword>
<dbReference type="Pfam" id="PF07715">
    <property type="entry name" value="Plug"/>
    <property type="match status" value="1"/>
</dbReference>
<dbReference type="InterPro" id="IPR012910">
    <property type="entry name" value="Plug_dom"/>
</dbReference>
<name>A0A1J0WDI3_9RHOB</name>
<dbReference type="EMBL" id="CP018076">
    <property type="protein sequence ID" value="APE42370.1"/>
    <property type="molecule type" value="Genomic_DNA"/>
</dbReference>
<dbReference type="Gene3D" id="2.40.170.20">
    <property type="entry name" value="TonB-dependent receptor, beta-barrel domain"/>
    <property type="match status" value="1"/>
</dbReference>
<keyword evidence="16" id="KW-0675">Receptor</keyword>
<evidence type="ECO:0000256" key="13">
    <source>
        <dbReference type="SAM" id="SignalP"/>
    </source>
</evidence>
<dbReference type="InterPro" id="IPR000531">
    <property type="entry name" value="Beta-barrel_TonB"/>
</dbReference>
<keyword evidence="8 10" id="KW-0472">Membrane</keyword>